<dbReference type="AlphaFoldDB" id="A0A6P8AVD8"/>
<evidence type="ECO:0000313" key="3">
    <source>
        <dbReference type="RefSeq" id="XP_030978855.1"/>
    </source>
</evidence>
<protein>
    <submittedName>
        <fullName evidence="3">Uncharacterized protein</fullName>
    </submittedName>
</protein>
<organism evidence="2 3">
    <name type="scientific">Pyricularia grisea</name>
    <name type="common">Crabgrass-specific blast fungus</name>
    <name type="synonym">Magnaporthe grisea</name>
    <dbReference type="NCBI Taxonomy" id="148305"/>
    <lineage>
        <taxon>Eukaryota</taxon>
        <taxon>Fungi</taxon>
        <taxon>Dikarya</taxon>
        <taxon>Ascomycota</taxon>
        <taxon>Pezizomycotina</taxon>
        <taxon>Sordariomycetes</taxon>
        <taxon>Sordariomycetidae</taxon>
        <taxon>Magnaporthales</taxon>
        <taxon>Pyriculariaceae</taxon>
        <taxon>Pyricularia</taxon>
    </lineage>
</organism>
<sequence length="59" mass="6004">MESNTTATNGTYVVDEESANPGTAMSVEQVAGNGGSSGDPKEEDGDESSSLRSPIITLI</sequence>
<feature type="compositionally biased region" description="Polar residues" evidence="1">
    <location>
        <begin position="1"/>
        <end position="11"/>
    </location>
</feature>
<evidence type="ECO:0000256" key="1">
    <source>
        <dbReference type="SAM" id="MobiDB-lite"/>
    </source>
</evidence>
<dbReference type="Proteomes" id="UP000515153">
    <property type="component" value="Chromosome V"/>
</dbReference>
<reference evidence="2 3" key="1">
    <citation type="journal article" date="2019" name="Mol. Biol. Evol.">
        <title>Blast fungal genomes show frequent chromosomal changes, gene gains and losses, and effector gene turnover.</title>
        <authorList>
            <person name="Gomez Luciano L.B."/>
            <person name="Jason Tsai I."/>
            <person name="Chuma I."/>
            <person name="Tosa Y."/>
            <person name="Chen Y.H."/>
            <person name="Li J.Y."/>
            <person name="Li M.Y."/>
            <person name="Jade Lu M.Y."/>
            <person name="Nakayashiki H."/>
            <person name="Li W.H."/>
        </authorList>
    </citation>
    <scope>NUCLEOTIDE SEQUENCE [LARGE SCALE GENOMIC DNA]</scope>
    <source>
        <strain evidence="2 3">NI907</strain>
    </source>
</reference>
<keyword evidence="2" id="KW-1185">Reference proteome</keyword>
<name>A0A6P8AVD8_PYRGI</name>
<feature type="region of interest" description="Disordered" evidence="1">
    <location>
        <begin position="1"/>
        <end position="59"/>
    </location>
</feature>
<reference evidence="3" key="3">
    <citation type="submission" date="2025-08" db="UniProtKB">
        <authorList>
            <consortium name="RefSeq"/>
        </authorList>
    </citation>
    <scope>IDENTIFICATION</scope>
    <source>
        <strain evidence="3">NI907</strain>
    </source>
</reference>
<dbReference type="GeneID" id="41962913"/>
<dbReference type="RefSeq" id="XP_030978855.1">
    <property type="nucleotide sequence ID" value="XM_031128004.1"/>
</dbReference>
<dbReference type="KEGG" id="pgri:PgNI_08002"/>
<gene>
    <name evidence="3" type="ORF">PgNI_08002</name>
</gene>
<reference evidence="3" key="2">
    <citation type="submission" date="2019-10" db="EMBL/GenBank/DDBJ databases">
        <authorList>
            <consortium name="NCBI Genome Project"/>
        </authorList>
    </citation>
    <scope>NUCLEOTIDE SEQUENCE</scope>
    <source>
        <strain evidence="3">NI907</strain>
    </source>
</reference>
<evidence type="ECO:0000313" key="2">
    <source>
        <dbReference type="Proteomes" id="UP000515153"/>
    </source>
</evidence>
<proteinExistence type="predicted"/>
<accession>A0A6P8AVD8</accession>